<proteinExistence type="predicted"/>
<sequence length="95" mass="10627">MTDLEQLSRDAAKVLPEMLHRALKNPDRLAYDTEACAEIMVRVLWRLGISLEQTTGREGEHYVEASAGTARVAIHGDPVQAFRTVVLRALIEVKK</sequence>
<name>A0A6J5RZC5_9CAUD</name>
<dbReference type="EMBL" id="LR797276">
    <property type="protein sequence ID" value="CAB4199201.1"/>
    <property type="molecule type" value="Genomic_DNA"/>
</dbReference>
<dbReference type="EMBL" id="LR797388">
    <property type="protein sequence ID" value="CAB4212452.1"/>
    <property type="molecule type" value="Genomic_DNA"/>
</dbReference>
<organism evidence="1">
    <name type="scientific">uncultured Caudovirales phage</name>
    <dbReference type="NCBI Taxonomy" id="2100421"/>
    <lineage>
        <taxon>Viruses</taxon>
        <taxon>Duplodnaviria</taxon>
        <taxon>Heunggongvirae</taxon>
        <taxon>Uroviricota</taxon>
        <taxon>Caudoviricetes</taxon>
        <taxon>Peduoviridae</taxon>
        <taxon>Maltschvirus</taxon>
        <taxon>Maltschvirus maltsch</taxon>
    </lineage>
</organism>
<accession>A0A6J5RZC5</accession>
<protein>
    <submittedName>
        <fullName evidence="1">Uncharacterized protein</fullName>
    </submittedName>
</protein>
<evidence type="ECO:0000313" key="2">
    <source>
        <dbReference type="EMBL" id="CAB4212452.1"/>
    </source>
</evidence>
<evidence type="ECO:0000313" key="1">
    <source>
        <dbReference type="EMBL" id="CAB4199201.1"/>
    </source>
</evidence>
<gene>
    <name evidence="1" type="ORF">UFOVP1326_27</name>
    <name evidence="2" type="ORF">UFOVP1436_12</name>
</gene>
<reference evidence="1" key="1">
    <citation type="submission" date="2020-05" db="EMBL/GenBank/DDBJ databases">
        <authorList>
            <person name="Chiriac C."/>
            <person name="Salcher M."/>
            <person name="Ghai R."/>
            <person name="Kavagutti S V."/>
        </authorList>
    </citation>
    <scope>NUCLEOTIDE SEQUENCE</scope>
</reference>